<dbReference type="FunFam" id="3.30.565.10:FF:000010">
    <property type="entry name" value="Sensor histidine kinase RcsC"/>
    <property type="match status" value="1"/>
</dbReference>
<dbReference type="SMART" id="SM00388">
    <property type="entry name" value="HisKA"/>
    <property type="match status" value="1"/>
</dbReference>
<protein>
    <recommendedName>
        <fullName evidence="15">Sensory/regulatory protein RpfC</fullName>
        <ecNumber evidence="3">2.7.13.3</ecNumber>
    </recommendedName>
</protein>
<keyword evidence="13 18" id="KW-0472">Membrane</keyword>
<feature type="transmembrane region" description="Helical" evidence="18">
    <location>
        <begin position="235"/>
        <end position="255"/>
    </location>
</feature>
<evidence type="ECO:0000313" key="25">
    <source>
        <dbReference type="Proteomes" id="UP000231409"/>
    </source>
</evidence>
<dbReference type="Pfam" id="PF13188">
    <property type="entry name" value="PAS_8"/>
    <property type="match status" value="1"/>
</dbReference>
<dbReference type="Gene3D" id="3.40.50.2300">
    <property type="match status" value="2"/>
</dbReference>
<dbReference type="SMART" id="SM00387">
    <property type="entry name" value="HATPase_c"/>
    <property type="match status" value="1"/>
</dbReference>
<dbReference type="Gene3D" id="1.10.287.130">
    <property type="match status" value="1"/>
</dbReference>
<dbReference type="InterPro" id="IPR000014">
    <property type="entry name" value="PAS"/>
</dbReference>
<evidence type="ECO:0000256" key="4">
    <source>
        <dbReference type="ARBA" id="ARBA00022475"/>
    </source>
</evidence>
<keyword evidence="25" id="KW-1185">Reference proteome</keyword>
<keyword evidence="8" id="KW-0547">Nucleotide-binding</keyword>
<evidence type="ECO:0000259" key="23">
    <source>
        <dbReference type="PROSITE" id="PS50894"/>
    </source>
</evidence>
<dbReference type="InterPro" id="IPR011006">
    <property type="entry name" value="CheY-like_superfamily"/>
</dbReference>
<keyword evidence="10" id="KW-0067">ATP-binding</keyword>
<feature type="domain" description="PAC" evidence="22">
    <location>
        <begin position="714"/>
        <end position="766"/>
    </location>
</feature>
<name>A0A2G1UPP0_9GAMM</name>
<dbReference type="GO" id="GO:0005524">
    <property type="term" value="F:ATP binding"/>
    <property type="evidence" value="ECO:0007669"/>
    <property type="project" value="UniProtKB-KW"/>
</dbReference>
<feature type="domain" description="Response regulatory" evidence="20">
    <location>
        <begin position="1430"/>
        <end position="1546"/>
    </location>
</feature>
<dbReference type="Gene3D" id="3.40.190.10">
    <property type="entry name" value="Periplasmic binding protein-like II"/>
    <property type="match status" value="2"/>
</dbReference>
<evidence type="ECO:0000256" key="6">
    <source>
        <dbReference type="ARBA" id="ARBA00022679"/>
    </source>
</evidence>
<evidence type="ECO:0000313" key="24">
    <source>
        <dbReference type="EMBL" id="PHQ16415.1"/>
    </source>
</evidence>
<evidence type="ECO:0000256" key="17">
    <source>
        <dbReference type="PROSITE-ProRule" id="PRU00169"/>
    </source>
</evidence>
<dbReference type="InterPro" id="IPR008207">
    <property type="entry name" value="Sig_transdc_His_kin_Hpt_dom"/>
</dbReference>
<dbReference type="PROSITE" id="PS50110">
    <property type="entry name" value="RESPONSE_REGULATORY"/>
    <property type="match status" value="2"/>
</dbReference>
<feature type="domain" description="Histidine kinase" evidence="19">
    <location>
        <begin position="1041"/>
        <end position="1262"/>
    </location>
</feature>
<feature type="transmembrane region" description="Helical" evidence="18">
    <location>
        <begin position="276"/>
        <end position="296"/>
    </location>
</feature>
<evidence type="ECO:0000256" key="18">
    <source>
        <dbReference type="SAM" id="Phobius"/>
    </source>
</evidence>
<dbReference type="PANTHER" id="PTHR45339:SF1">
    <property type="entry name" value="HYBRID SIGNAL TRANSDUCTION HISTIDINE KINASE J"/>
    <property type="match status" value="1"/>
</dbReference>
<evidence type="ECO:0000256" key="11">
    <source>
        <dbReference type="ARBA" id="ARBA00022989"/>
    </source>
</evidence>
<dbReference type="Pfam" id="PF00512">
    <property type="entry name" value="HisKA"/>
    <property type="match status" value="1"/>
</dbReference>
<dbReference type="InterPro" id="IPR036641">
    <property type="entry name" value="HPT_dom_sf"/>
</dbReference>
<dbReference type="Gene3D" id="3.30.450.20">
    <property type="entry name" value="PAS domain"/>
    <property type="match status" value="3"/>
</dbReference>
<keyword evidence="12" id="KW-0902">Two-component regulatory system</keyword>
<dbReference type="PROSITE" id="PS50894">
    <property type="entry name" value="HPT"/>
    <property type="match status" value="1"/>
</dbReference>
<dbReference type="NCBIfam" id="TIGR00229">
    <property type="entry name" value="sensory_box"/>
    <property type="match status" value="1"/>
</dbReference>
<dbReference type="PRINTS" id="PR00344">
    <property type="entry name" value="BCTRLSENSOR"/>
</dbReference>
<dbReference type="InterPro" id="IPR036890">
    <property type="entry name" value="HATPase_C_sf"/>
</dbReference>
<dbReference type="PROSITE" id="PS50109">
    <property type="entry name" value="HIS_KIN"/>
    <property type="match status" value="1"/>
</dbReference>
<keyword evidence="11 18" id="KW-1133">Transmembrane helix</keyword>
<feature type="domain" description="PAC" evidence="22">
    <location>
        <begin position="833"/>
        <end position="883"/>
    </location>
</feature>
<dbReference type="Gene3D" id="1.20.120.160">
    <property type="entry name" value="HPT domain"/>
    <property type="match status" value="1"/>
</dbReference>
<dbReference type="Pfam" id="PF02518">
    <property type="entry name" value="HATPase_c"/>
    <property type="match status" value="1"/>
</dbReference>
<evidence type="ECO:0000256" key="2">
    <source>
        <dbReference type="ARBA" id="ARBA00004651"/>
    </source>
</evidence>
<dbReference type="Pfam" id="PF01627">
    <property type="entry name" value="Hpt"/>
    <property type="match status" value="1"/>
</dbReference>
<gene>
    <name evidence="24" type="ORF">CLH61_04915</name>
</gene>
<evidence type="ECO:0000259" key="20">
    <source>
        <dbReference type="PROSITE" id="PS50110"/>
    </source>
</evidence>
<sequence>MDWPPLNFYARQPRGLSVDYVNLLAGKLGLEVTYLSGLDLPSLLSEAKHGRLDVLPNIESLSGRQDYLLFTPPYESTPIVVVSSLQRSFVSGDELRNYHLALPAGPAGSAYKELLERQYPGIRVTFYEDSLGALRAVASGKADATLGEHTLMQYLINRNFLTNLRIGEPGTAGVSDVIDLRLGIRKDLPLLHSALTKAMGSVTEAEMAALRERWFAAPKDGLDVSRSQELATLQGWIITGFILGVLVLAVTFVVVPRLKLFAMERLLIGRRGQRRAGYGFLVFVMLAMSLSVWYVLQRMESQLRIESVQVLQAINRSVNQSLTVLEDNLTQHLRHLADIREIHTLVNDLVVALDRGGESSGPETIRNALTAVLRLHATEMGAMDLAVVTPDGTVLASAAGTDSGVPVFELSVVSDVFRDVQEMGGSSFRSHVYLTESGASRMFAGTPIAGGDGRGRTALILAVDPAVLFAPYLTSGRIAESGETYAVDTQGRMISESRFGDFKDVLRTGRQVVVPPMVQGLEAQAGGDGKDAAVSAMALGLFRQEAGVDWQGYPDYRGVPVLGAWSWSDAFGIGVLTEMDVSEALASYFVTRNQVLVGGAATMALVLLLTLIIIRLGERANGRLEDLVDARTEDLRRSEERFALTTSGSGDGLWDVDLITGKPWFSSRCSELLGFEVDQGGPHDASEWLDRLHPEDKPGVLKALKAHLGNDEPFDVEFRLKPRGGKWRWFNARGKSLRGDAGKAYRIAGSLTDIHDRRQMQSTISLEREQLQLILDASPIGVAFSAGGVFRFANPRFLAMVNAGIGDPADQIYVKQEQRAEMLRLLQSAGRVDNHEIEVFDRQRKVRDIFVSYVPIRYYGEDGVLGWLSDITDRKRAEERVRESEARLHAAAEAAKLGLWEYSPESDEVLVNAGWASMLGYRPEELLEPRGSWFRLNNGIQGWKNLVHPDDLATVTERFNEHRDGVSDQYRAEYRMMCADGSWKWVMAAGQAIERTVEGSAIRLVGIHSDVHQQKEMQRELIAARDSAEEATRAKSDFLANMSHELRTPMNAIIGMTHLALQTDLDNRQRNYLEKAGKSADALLGLVNDILDFSKIEAGKLLIEEVPFNLEHVLNHLSAVIGFKAEEKGLELIFDFAPGLPVALIGDPLRLGQILLNLSSNAVKFTDTGSIIVSAAVVEESGDHCRLHFAVKDTGIGMTPEEQKRLFRPFSQADSSTTRKYGGTGLGLAISKDLTAMMGGEIWLVSEPRMGSTFHFSVELRKQVVSGPLPGAAEADFDGLRVLVVDDSEPAREAIVSMLTAMGMRVSAVASAAAGLDLLTRTSGDDRFRLVLVDWKMPGQDGLEMVHAMTRCLGIRAMPLVIMMTAFGRDETADFRQTLPIRSVIAKPMTPSSLFDGISSALGRNLISENQGAAHTLQRNRNLQRLKGARILLVEDNDINQELAVELLSGFGMAVVVAGNGQEALDRLDEQSFDGILMDCQMPVMDGYTATRKLRQQERFRSLPVIALTANVMAGDREKVLRAGMNDHIPKPIKVDELLQVMAKWITSGEHADVFTEPSESANTADSEGLAIPELVGVDTAAALARLQGNSELYLRLLRKFADGQRDFARELTSATHRAAWAKVQALLHSMKGISATIGADALAETCAMLEAAVAEEHRLEPRSLDNLRWEFATVLDSVSGFIQGLTEHRGANREPGGGEDGLQEALELMLGQLQTFDVAAVDQFSGLQEALLRRGYGDEIKQLEQALKAYDFEGAERVVEQLCRELAGSHRVGGRNGH</sequence>
<dbReference type="EMBL" id="NTFH01000004">
    <property type="protein sequence ID" value="PHQ16415.1"/>
    <property type="molecule type" value="Genomic_DNA"/>
</dbReference>
<dbReference type="Gene3D" id="3.30.565.10">
    <property type="entry name" value="Histidine kinase-like ATPase, C-terminal domain"/>
    <property type="match status" value="1"/>
</dbReference>
<dbReference type="SMART" id="SM00448">
    <property type="entry name" value="REC"/>
    <property type="match status" value="2"/>
</dbReference>
<feature type="domain" description="PAC" evidence="22">
    <location>
        <begin position="970"/>
        <end position="1023"/>
    </location>
</feature>
<evidence type="ECO:0000256" key="8">
    <source>
        <dbReference type="ARBA" id="ARBA00022741"/>
    </source>
</evidence>
<dbReference type="SUPFAM" id="SSF52172">
    <property type="entry name" value="CheY-like"/>
    <property type="match status" value="2"/>
</dbReference>
<dbReference type="PROSITE" id="PS50112">
    <property type="entry name" value="PAS"/>
    <property type="match status" value="1"/>
</dbReference>
<dbReference type="GO" id="GO:0000155">
    <property type="term" value="F:phosphorelay sensor kinase activity"/>
    <property type="evidence" value="ECO:0007669"/>
    <property type="project" value="InterPro"/>
</dbReference>
<dbReference type="CDD" id="cd16922">
    <property type="entry name" value="HATPase_EvgS-ArcB-TorS-like"/>
    <property type="match status" value="1"/>
</dbReference>
<feature type="modified residue" description="4-aspartylphosphate" evidence="17">
    <location>
        <position position="1479"/>
    </location>
</feature>
<dbReference type="SUPFAM" id="SSF47226">
    <property type="entry name" value="Histidine-containing phosphotransfer domain, HPT domain"/>
    <property type="match status" value="1"/>
</dbReference>
<dbReference type="InterPro" id="IPR013655">
    <property type="entry name" value="PAS_fold_3"/>
</dbReference>
<evidence type="ECO:0000259" key="22">
    <source>
        <dbReference type="PROSITE" id="PS50113"/>
    </source>
</evidence>
<feature type="domain" description="HPt" evidence="23">
    <location>
        <begin position="1590"/>
        <end position="1686"/>
    </location>
</feature>
<dbReference type="Pfam" id="PF08447">
    <property type="entry name" value="PAS_3"/>
    <property type="match status" value="2"/>
</dbReference>
<evidence type="ECO:0000256" key="5">
    <source>
        <dbReference type="ARBA" id="ARBA00022553"/>
    </source>
</evidence>
<dbReference type="Proteomes" id="UP000231409">
    <property type="component" value="Unassembled WGS sequence"/>
</dbReference>
<evidence type="ECO:0000259" key="19">
    <source>
        <dbReference type="PROSITE" id="PS50109"/>
    </source>
</evidence>
<reference evidence="24 25" key="1">
    <citation type="submission" date="2017-09" db="EMBL/GenBank/DDBJ databases">
        <title>The draft genome sequences of Marinobacter sp. PWS21.</title>
        <authorList>
            <person name="Cao J."/>
        </authorList>
    </citation>
    <scope>NUCLEOTIDE SEQUENCE [LARGE SCALE GENOMIC DNA]</scope>
    <source>
        <strain evidence="24 25">PWS21</strain>
    </source>
</reference>
<dbReference type="SUPFAM" id="SSF53850">
    <property type="entry name" value="Periplasmic binding protein-like II"/>
    <property type="match status" value="1"/>
</dbReference>
<feature type="modified residue" description="Phosphohistidine" evidence="16">
    <location>
        <position position="1629"/>
    </location>
</feature>
<dbReference type="InterPro" id="IPR005467">
    <property type="entry name" value="His_kinase_dom"/>
</dbReference>
<keyword evidence="7 18" id="KW-0812">Transmembrane</keyword>
<dbReference type="CDD" id="cd01007">
    <property type="entry name" value="PBP2_BvgS_HisK_like"/>
    <property type="match status" value="1"/>
</dbReference>
<organism evidence="24 25">
    <name type="scientific">Marinobacter profundi</name>
    <dbReference type="NCBI Taxonomy" id="2666256"/>
    <lineage>
        <taxon>Bacteria</taxon>
        <taxon>Pseudomonadati</taxon>
        <taxon>Pseudomonadota</taxon>
        <taxon>Gammaproteobacteria</taxon>
        <taxon>Pseudomonadales</taxon>
        <taxon>Marinobacteraceae</taxon>
        <taxon>Marinobacter</taxon>
    </lineage>
</organism>
<proteinExistence type="predicted"/>
<dbReference type="SMART" id="SM00086">
    <property type="entry name" value="PAC"/>
    <property type="match status" value="3"/>
</dbReference>
<dbReference type="SMART" id="SM00062">
    <property type="entry name" value="PBPb"/>
    <property type="match status" value="1"/>
</dbReference>
<evidence type="ECO:0000256" key="10">
    <source>
        <dbReference type="ARBA" id="ARBA00022840"/>
    </source>
</evidence>
<evidence type="ECO:0000256" key="1">
    <source>
        <dbReference type="ARBA" id="ARBA00000085"/>
    </source>
</evidence>
<feature type="domain" description="PAS" evidence="21">
    <location>
        <begin position="884"/>
        <end position="961"/>
    </location>
</feature>
<evidence type="ECO:0000256" key="15">
    <source>
        <dbReference type="ARBA" id="ARBA00068150"/>
    </source>
</evidence>
<keyword evidence="6" id="KW-0808">Transferase</keyword>
<evidence type="ECO:0000256" key="14">
    <source>
        <dbReference type="ARBA" id="ARBA00064003"/>
    </source>
</evidence>
<dbReference type="SUPFAM" id="SSF47384">
    <property type="entry name" value="Homodimeric domain of signal transducing histidine kinase"/>
    <property type="match status" value="1"/>
</dbReference>
<keyword evidence="9 24" id="KW-0418">Kinase</keyword>
<comment type="catalytic activity">
    <reaction evidence="1">
        <text>ATP + protein L-histidine = ADP + protein N-phospho-L-histidine.</text>
        <dbReference type="EC" id="2.7.13.3"/>
    </reaction>
</comment>
<evidence type="ECO:0000259" key="21">
    <source>
        <dbReference type="PROSITE" id="PS50112"/>
    </source>
</evidence>
<dbReference type="FunFam" id="1.10.287.130:FF:000002">
    <property type="entry name" value="Two-component osmosensing histidine kinase"/>
    <property type="match status" value="1"/>
</dbReference>
<dbReference type="InterPro" id="IPR036097">
    <property type="entry name" value="HisK_dim/P_sf"/>
</dbReference>
<dbReference type="InterPro" id="IPR004358">
    <property type="entry name" value="Sig_transdc_His_kin-like_C"/>
</dbReference>
<dbReference type="PANTHER" id="PTHR45339">
    <property type="entry name" value="HYBRID SIGNAL TRANSDUCTION HISTIDINE KINASE J"/>
    <property type="match status" value="1"/>
</dbReference>
<evidence type="ECO:0000256" key="9">
    <source>
        <dbReference type="ARBA" id="ARBA00022777"/>
    </source>
</evidence>
<dbReference type="PROSITE" id="PS50113">
    <property type="entry name" value="PAC"/>
    <property type="match status" value="3"/>
</dbReference>
<dbReference type="InterPro" id="IPR001638">
    <property type="entry name" value="Solute-binding_3/MltF_N"/>
</dbReference>
<dbReference type="EC" id="2.7.13.3" evidence="3"/>
<dbReference type="CDD" id="cd17546">
    <property type="entry name" value="REC_hyHK_CKI1_RcsC-like"/>
    <property type="match status" value="2"/>
</dbReference>
<evidence type="ECO:0000256" key="12">
    <source>
        <dbReference type="ARBA" id="ARBA00023012"/>
    </source>
</evidence>
<feature type="domain" description="Response regulatory" evidence="20">
    <location>
        <begin position="1281"/>
        <end position="1402"/>
    </location>
</feature>
<dbReference type="SUPFAM" id="SSF55874">
    <property type="entry name" value="ATPase domain of HSP90 chaperone/DNA topoisomerase II/histidine kinase"/>
    <property type="match status" value="1"/>
</dbReference>
<keyword evidence="4" id="KW-1003">Cell membrane</keyword>
<comment type="subunit">
    <text evidence="14">At low DSF concentrations, interacts with RpfF.</text>
</comment>
<dbReference type="SMART" id="SM00091">
    <property type="entry name" value="PAS"/>
    <property type="match status" value="3"/>
</dbReference>
<evidence type="ECO:0000256" key="3">
    <source>
        <dbReference type="ARBA" id="ARBA00012438"/>
    </source>
</evidence>
<comment type="caution">
    <text evidence="24">The sequence shown here is derived from an EMBL/GenBank/DDBJ whole genome shotgun (WGS) entry which is preliminary data.</text>
</comment>
<dbReference type="InterPro" id="IPR001610">
    <property type="entry name" value="PAC"/>
</dbReference>
<dbReference type="CDD" id="cd00082">
    <property type="entry name" value="HisKA"/>
    <property type="match status" value="1"/>
</dbReference>
<evidence type="ECO:0000256" key="16">
    <source>
        <dbReference type="PROSITE-ProRule" id="PRU00110"/>
    </source>
</evidence>
<evidence type="ECO:0000256" key="13">
    <source>
        <dbReference type="ARBA" id="ARBA00023136"/>
    </source>
</evidence>
<dbReference type="CDD" id="cd00130">
    <property type="entry name" value="PAS"/>
    <property type="match status" value="2"/>
</dbReference>
<dbReference type="InterPro" id="IPR035965">
    <property type="entry name" value="PAS-like_dom_sf"/>
</dbReference>
<keyword evidence="5 17" id="KW-0597">Phosphoprotein</keyword>
<dbReference type="Pfam" id="PF00497">
    <property type="entry name" value="SBP_bac_3"/>
    <property type="match status" value="1"/>
</dbReference>
<dbReference type="InterPro" id="IPR003594">
    <property type="entry name" value="HATPase_dom"/>
</dbReference>
<feature type="modified residue" description="4-aspartylphosphate" evidence="17">
    <location>
        <position position="1334"/>
    </location>
</feature>
<dbReference type="InterPro" id="IPR001789">
    <property type="entry name" value="Sig_transdc_resp-reg_receiver"/>
</dbReference>
<dbReference type="InterPro" id="IPR003661">
    <property type="entry name" value="HisK_dim/P_dom"/>
</dbReference>
<dbReference type="SUPFAM" id="SSF55785">
    <property type="entry name" value="PYP-like sensor domain (PAS domain)"/>
    <property type="match status" value="3"/>
</dbReference>
<comment type="subcellular location">
    <subcellularLocation>
        <location evidence="2">Cell membrane</location>
        <topology evidence="2">Multi-pass membrane protein</topology>
    </subcellularLocation>
</comment>
<evidence type="ECO:0000256" key="7">
    <source>
        <dbReference type="ARBA" id="ARBA00022692"/>
    </source>
</evidence>
<dbReference type="Pfam" id="PF00072">
    <property type="entry name" value="Response_reg"/>
    <property type="match status" value="2"/>
</dbReference>
<dbReference type="GO" id="GO:0005886">
    <property type="term" value="C:plasma membrane"/>
    <property type="evidence" value="ECO:0007669"/>
    <property type="project" value="UniProtKB-SubCell"/>
</dbReference>
<dbReference type="InterPro" id="IPR000700">
    <property type="entry name" value="PAS-assoc_C"/>
</dbReference>
<accession>A0A2G1UPP0</accession>